<dbReference type="Pfam" id="PF01033">
    <property type="entry name" value="Somatomedin_B"/>
    <property type="match status" value="1"/>
</dbReference>
<dbReference type="SMART" id="SM00201">
    <property type="entry name" value="SO"/>
    <property type="match status" value="1"/>
</dbReference>
<keyword evidence="2" id="KW-0732">Signal</keyword>
<dbReference type="KEGG" id="lgi:LOTGIDRAFT_169006"/>
<name>V3YZX1_LOTGI</name>
<dbReference type="OrthoDB" id="6149331at2759"/>
<dbReference type="EMBL" id="KB203598">
    <property type="protein sequence ID" value="ESO83768.1"/>
    <property type="molecule type" value="Genomic_DNA"/>
</dbReference>
<organism evidence="4 5">
    <name type="scientific">Lottia gigantea</name>
    <name type="common">Giant owl limpet</name>
    <dbReference type="NCBI Taxonomy" id="225164"/>
    <lineage>
        <taxon>Eukaryota</taxon>
        <taxon>Metazoa</taxon>
        <taxon>Spiralia</taxon>
        <taxon>Lophotrochozoa</taxon>
        <taxon>Mollusca</taxon>
        <taxon>Gastropoda</taxon>
        <taxon>Patellogastropoda</taxon>
        <taxon>Lottioidea</taxon>
        <taxon>Lottiidae</taxon>
        <taxon>Lottia</taxon>
    </lineage>
</organism>
<accession>V3YZX1</accession>
<dbReference type="Proteomes" id="UP000030746">
    <property type="component" value="Unassembled WGS sequence"/>
</dbReference>
<protein>
    <recommendedName>
        <fullName evidence="3">SMB domain-containing protein</fullName>
    </recommendedName>
</protein>
<keyword evidence="1" id="KW-1015">Disulfide bond</keyword>
<evidence type="ECO:0000313" key="5">
    <source>
        <dbReference type="Proteomes" id="UP000030746"/>
    </source>
</evidence>
<dbReference type="PROSITE" id="PS50958">
    <property type="entry name" value="SMB_2"/>
    <property type="match status" value="1"/>
</dbReference>
<dbReference type="SUPFAM" id="SSF90188">
    <property type="entry name" value="Somatomedin B domain"/>
    <property type="match status" value="1"/>
</dbReference>
<dbReference type="GeneID" id="20241038"/>
<sequence>MSLIFMVVFFLGISTTSAFDSTLTNNTLKTTKIERSSPIPEDCLEFTPQSCSGVCGQFFALWCSCDEYCLVYGRCCFDYESVCKEESEKSKKDHENLMNVTMECDSKLSGKDVPQQIITSCSLTNVSVKTVELCEEETRSSVVVTKVMSKRTELHYKNRHCMLCNGEDEDDIVYWSTMIGTNNRRIRASSGNDILGLFRNHVIFIPPPNSREIICYPGMITSCVPSAAQEEQRLCVENALSPIKYQKSMYKNTFCLQCNIVLEPTDGCFSAKRKDIFYGTNEHSFTLSILLNWKQNRESFVFLDSKMSLIQNLSCSFDDNDNVKECKVRKCVGTLPLVNNTCQTSNLFGCIQYFFKINFTVPSESSREMALEVERISSKLVQTAATLERMHNVNKYYSQNVTLYNLTIVDDQLTGIIILNRMAYNLCNSQFSLLSYRRYYEYLDTNLAFNLTGSITTYRYSVRCYHWCRLNPTDVPIAATRLYQRFFTCNTEIDLDSTSSVTKLTPISVSSETKLTPISVNVVFFMVILVALLA</sequence>
<dbReference type="PROSITE" id="PS00524">
    <property type="entry name" value="SMB_1"/>
    <property type="match status" value="1"/>
</dbReference>
<dbReference type="InterPro" id="IPR053231">
    <property type="entry name" value="GPCR_LN-TM7"/>
</dbReference>
<feature type="domain" description="SMB" evidence="3">
    <location>
        <begin position="47"/>
        <end position="87"/>
    </location>
</feature>
<dbReference type="AlphaFoldDB" id="V3YZX1"/>
<feature type="chain" id="PRO_5004715125" description="SMB domain-containing protein" evidence="2">
    <location>
        <begin position="19"/>
        <end position="534"/>
    </location>
</feature>
<dbReference type="PANTHER" id="PTHR45902:SF1">
    <property type="entry name" value="LATROPHILIN RECEPTOR-LIKE PROTEIN A"/>
    <property type="match status" value="1"/>
</dbReference>
<dbReference type="InterPro" id="IPR001212">
    <property type="entry name" value="Somatomedin_B_dom"/>
</dbReference>
<dbReference type="PANTHER" id="PTHR45902">
    <property type="entry name" value="LATROPHILIN RECEPTOR-LIKE PROTEIN A"/>
    <property type="match status" value="1"/>
</dbReference>
<evidence type="ECO:0000313" key="4">
    <source>
        <dbReference type="EMBL" id="ESO83768.1"/>
    </source>
</evidence>
<dbReference type="HOGENOM" id="CLU_581786_0_0_1"/>
<reference evidence="4 5" key="1">
    <citation type="journal article" date="2013" name="Nature">
        <title>Insights into bilaterian evolution from three spiralian genomes.</title>
        <authorList>
            <person name="Simakov O."/>
            <person name="Marletaz F."/>
            <person name="Cho S.J."/>
            <person name="Edsinger-Gonzales E."/>
            <person name="Havlak P."/>
            <person name="Hellsten U."/>
            <person name="Kuo D.H."/>
            <person name="Larsson T."/>
            <person name="Lv J."/>
            <person name="Arendt D."/>
            <person name="Savage R."/>
            <person name="Osoegawa K."/>
            <person name="de Jong P."/>
            <person name="Grimwood J."/>
            <person name="Chapman J.A."/>
            <person name="Shapiro H."/>
            <person name="Aerts A."/>
            <person name="Otillar R.P."/>
            <person name="Terry A.Y."/>
            <person name="Boore J.L."/>
            <person name="Grigoriev I.V."/>
            <person name="Lindberg D.R."/>
            <person name="Seaver E.C."/>
            <person name="Weisblat D.A."/>
            <person name="Putnam N.H."/>
            <person name="Rokhsar D.S."/>
        </authorList>
    </citation>
    <scope>NUCLEOTIDE SEQUENCE [LARGE SCALE GENOMIC DNA]</scope>
</reference>
<dbReference type="InterPro" id="IPR036024">
    <property type="entry name" value="Somatomedin_B-like_dom_sf"/>
</dbReference>
<feature type="signal peptide" evidence="2">
    <location>
        <begin position="1"/>
        <end position="18"/>
    </location>
</feature>
<evidence type="ECO:0000256" key="1">
    <source>
        <dbReference type="ARBA" id="ARBA00023157"/>
    </source>
</evidence>
<keyword evidence="5" id="KW-1185">Reference proteome</keyword>
<proteinExistence type="predicted"/>
<gene>
    <name evidence="4" type="ORF">LOTGIDRAFT_169006</name>
</gene>
<dbReference type="CTD" id="20241038"/>
<evidence type="ECO:0000259" key="3">
    <source>
        <dbReference type="PROSITE" id="PS50958"/>
    </source>
</evidence>
<dbReference type="Gene3D" id="4.10.410.20">
    <property type="match status" value="1"/>
</dbReference>
<dbReference type="RefSeq" id="XP_009065550.1">
    <property type="nucleotide sequence ID" value="XM_009067302.1"/>
</dbReference>
<evidence type="ECO:0000256" key="2">
    <source>
        <dbReference type="SAM" id="SignalP"/>
    </source>
</evidence>